<evidence type="ECO:0000313" key="2">
    <source>
        <dbReference type="Proteomes" id="UP000829398"/>
    </source>
</evidence>
<comment type="caution">
    <text evidence="1">The sequence shown here is derived from an EMBL/GenBank/DDBJ whole genome shotgun (WGS) entry which is preliminary data.</text>
</comment>
<accession>A0ACB8HZP1</accession>
<organism evidence="1 2">
    <name type="scientific">Citrus sinensis</name>
    <name type="common">Sweet orange</name>
    <name type="synonym">Citrus aurantium var. sinensis</name>
    <dbReference type="NCBI Taxonomy" id="2711"/>
    <lineage>
        <taxon>Eukaryota</taxon>
        <taxon>Viridiplantae</taxon>
        <taxon>Streptophyta</taxon>
        <taxon>Embryophyta</taxon>
        <taxon>Tracheophyta</taxon>
        <taxon>Spermatophyta</taxon>
        <taxon>Magnoliopsida</taxon>
        <taxon>eudicotyledons</taxon>
        <taxon>Gunneridae</taxon>
        <taxon>Pentapetalae</taxon>
        <taxon>rosids</taxon>
        <taxon>malvids</taxon>
        <taxon>Sapindales</taxon>
        <taxon>Rutaceae</taxon>
        <taxon>Aurantioideae</taxon>
        <taxon>Citrus</taxon>
    </lineage>
</organism>
<keyword evidence="1" id="KW-0540">Nuclease</keyword>
<sequence>MTTVVQNQTQAQVSNGNTIERVRSLRARTFNGSGEPPEAESWFVKLERIFDVMKCSENDRLSFATFLLEGSLTVEEYEKKFLDLSRFATSVVGDEREGCRRFEDGLRFEIRTTVTASPYNLFGEVVEAARRVEDNISKGRVRVQALGETRDRFSFIAQYNHQWGVIPGIRDSITAVVGDIVMIVLRVSNRLFSLHVARIIRASVALETKFVICVESDDCSRSDRSAWSTSYSGLSFCFDAAEGTCYTISYYGMAPVELKELKVQLQELVEKVFTRPSVSPWGAPVLFVKKKDGTFRLCIDYRQLNKVTVRNKYLLPRIDDLFDQLQGAKVFSKIDLRSGYHQLRIKDVDVPKTTFRICCGHYKFLVMPFGLTNAQAAFMNLMNRVFRSYLDRFLIVFIDDILVYSQSEELTRKNAKFQWGDDCEKSFQELKTRLTSTLVLTLSFGNEGFLVYSDASRQGLGCVLMQHGKVVAYASRQLKKHEQNYPTHDLELAAVVFALKTWRHYLYRTTCQIFTDHKSLKYLFTHKELNLRQRRWIELIKDYDCTIDYHPGKANVVVVALSRKSSSSIAHLRVKYVPLLIELRSLGVELNAENCGALIANFRVRSTLIDKVHQMQVHDPQLMKLKEDVQKGLRTNFTVRGDGVLVMGNRLCVPDIKDLKEVIMEEVPCSVYVMHPGSMKMYRTLRDHYWS</sequence>
<dbReference type="EMBL" id="CM039178">
    <property type="protein sequence ID" value="KAH9679701.1"/>
    <property type="molecule type" value="Genomic_DNA"/>
</dbReference>
<keyword evidence="2" id="KW-1185">Reference proteome</keyword>
<protein>
    <submittedName>
        <fullName evidence="1">Endonuclease</fullName>
    </submittedName>
</protein>
<proteinExistence type="predicted"/>
<reference evidence="2" key="1">
    <citation type="journal article" date="2023" name="Hortic. Res.">
        <title>A chromosome-level phased genome enabling allele-level studies in sweet orange: a case study on citrus Huanglongbing tolerance.</title>
        <authorList>
            <person name="Wu B."/>
            <person name="Yu Q."/>
            <person name="Deng Z."/>
            <person name="Duan Y."/>
            <person name="Luo F."/>
            <person name="Gmitter F. Jr."/>
        </authorList>
    </citation>
    <scope>NUCLEOTIDE SEQUENCE [LARGE SCALE GENOMIC DNA]</scope>
    <source>
        <strain evidence="2">cv. Valencia</strain>
    </source>
</reference>
<keyword evidence="1" id="KW-0378">Hydrolase</keyword>
<dbReference type="Proteomes" id="UP000829398">
    <property type="component" value="Chromosome 9"/>
</dbReference>
<name>A0ACB8HZP1_CITSI</name>
<gene>
    <name evidence="1" type="ORF">KPL71_026237</name>
</gene>
<evidence type="ECO:0000313" key="1">
    <source>
        <dbReference type="EMBL" id="KAH9679701.1"/>
    </source>
</evidence>
<keyword evidence="1" id="KW-0255">Endonuclease</keyword>